<dbReference type="Proteomes" id="UP000093267">
    <property type="component" value="Chromosome"/>
</dbReference>
<accession>A0A1B2IWQ2</accession>
<dbReference type="STRING" id="240427.AYR62_13240"/>
<dbReference type="Gene3D" id="3.40.50.300">
    <property type="entry name" value="P-loop containing nucleotide triphosphate hydrolases"/>
    <property type="match status" value="1"/>
</dbReference>
<evidence type="ECO:0000313" key="1">
    <source>
        <dbReference type="EMBL" id="ANZ66461.1"/>
    </source>
</evidence>
<keyword evidence="2" id="KW-1185">Reference proteome</keyword>
<evidence type="ECO:0000313" key="2">
    <source>
        <dbReference type="Proteomes" id="UP000093267"/>
    </source>
</evidence>
<name>A0A1B2IWQ2_9LACO</name>
<gene>
    <name evidence="1" type="ORF">AYR63_04475</name>
</gene>
<dbReference type="EMBL" id="CP014924">
    <property type="protein sequence ID" value="ANZ66461.1"/>
    <property type="molecule type" value="Genomic_DNA"/>
</dbReference>
<sequence>MNEKDFSQLYDALVETGNSGKLMTLAAPTGSGKSYAVTQFLCQQAAKDQNFHAFFVTDQKKNLRIDDFQKAWTRVDVEKRGAFEKNVVIIHSLRDTVQELLEADEKGTIPEGLDSPKLQTTLSSLRRQQKLFDLVQQQDESTMVGLSEFSKAEFAVRQAIAEKLMRIVDVNSPLDSEGKSVISHYLTTRDTPEALWMNKIYPTANILIYSQRYAKYPSNTCITRLMGILVRPAWAPTRR</sequence>
<proteinExistence type="predicted"/>
<dbReference type="AlphaFoldDB" id="A0A1B2IWQ2"/>
<reference evidence="1 2" key="1">
    <citation type="submission" date="2016-03" db="EMBL/GenBank/DDBJ databases">
        <title>Pediococcus and Lactobacillus from brewery environment - whole genome sequencing and assembly.</title>
        <authorList>
            <person name="Behr J."/>
            <person name="Geissler A.J."/>
            <person name="Vogel R.F."/>
        </authorList>
    </citation>
    <scope>NUCLEOTIDE SEQUENCE [LARGE SCALE GENOMIC DNA]</scope>
    <source>
        <strain evidence="1 2">TMW 1.1995</strain>
    </source>
</reference>
<organism evidence="1 2">
    <name type="scientific">Secundilactobacillus paracollinoides</name>
    <dbReference type="NCBI Taxonomy" id="240427"/>
    <lineage>
        <taxon>Bacteria</taxon>
        <taxon>Bacillati</taxon>
        <taxon>Bacillota</taxon>
        <taxon>Bacilli</taxon>
        <taxon>Lactobacillales</taxon>
        <taxon>Lactobacillaceae</taxon>
        <taxon>Secundilactobacillus</taxon>
    </lineage>
</organism>
<dbReference type="InterPro" id="IPR027417">
    <property type="entry name" value="P-loop_NTPase"/>
</dbReference>
<dbReference type="RefSeq" id="WP_065937539.1">
    <property type="nucleotide sequence ID" value="NZ_CP014924.1"/>
</dbReference>
<evidence type="ECO:0008006" key="3">
    <source>
        <dbReference type="Google" id="ProtNLM"/>
    </source>
</evidence>
<protein>
    <recommendedName>
        <fullName evidence="3">Helicase/UvrB N-terminal domain-containing protein</fullName>
    </recommendedName>
</protein>
<dbReference type="SUPFAM" id="SSF52540">
    <property type="entry name" value="P-loop containing nucleoside triphosphate hydrolases"/>
    <property type="match status" value="1"/>
</dbReference>